<dbReference type="AlphaFoldDB" id="A0A1V6TAH6"/>
<organism evidence="1 2">
    <name type="scientific">Penicillium steckii</name>
    <dbReference type="NCBI Taxonomy" id="303698"/>
    <lineage>
        <taxon>Eukaryota</taxon>
        <taxon>Fungi</taxon>
        <taxon>Dikarya</taxon>
        <taxon>Ascomycota</taxon>
        <taxon>Pezizomycotina</taxon>
        <taxon>Eurotiomycetes</taxon>
        <taxon>Eurotiomycetidae</taxon>
        <taxon>Eurotiales</taxon>
        <taxon>Aspergillaceae</taxon>
        <taxon>Penicillium</taxon>
    </lineage>
</organism>
<sequence>MSVHPQHSAQHSLKEEKKVEAKLMEKKPIIWTYNKVLILMQILRAWIERDVPASQMGIFLVEILYQTDRHMNSRVTRLVECNETYENIAKSVAEYFQIRDEWHQPLWTKLISGDPDLRPGLEFIHESTIEELSCSALLQKYAGNVLFAPKPLRYVHWPFFPSKEELRTTLSGKDSEDDDLNELNSHTDGDMPCYGAVKTNTPALSQTGPLPILQDFISSGNYRISPYLTHLQQPIQRSTPVRKSKFLGNIIGTRASSVIGGEYLKMIRQSHESPFSSLCIAA</sequence>
<dbReference type="Proteomes" id="UP000191285">
    <property type="component" value="Unassembled WGS sequence"/>
</dbReference>
<gene>
    <name evidence="1" type="ORF">PENSTE_c010G03005</name>
</gene>
<evidence type="ECO:0000313" key="2">
    <source>
        <dbReference type="Proteomes" id="UP000191285"/>
    </source>
</evidence>
<comment type="caution">
    <text evidence="1">The sequence shown here is derived from an EMBL/GenBank/DDBJ whole genome shotgun (WGS) entry which is preliminary data.</text>
</comment>
<keyword evidence="2" id="KW-1185">Reference proteome</keyword>
<reference evidence="2" key="1">
    <citation type="journal article" date="2017" name="Nat. Microbiol.">
        <title>Global analysis of biosynthetic gene clusters reveals vast potential of secondary metabolite production in Penicillium species.</title>
        <authorList>
            <person name="Nielsen J.C."/>
            <person name="Grijseels S."/>
            <person name="Prigent S."/>
            <person name="Ji B."/>
            <person name="Dainat J."/>
            <person name="Nielsen K.F."/>
            <person name="Frisvad J.C."/>
            <person name="Workman M."/>
            <person name="Nielsen J."/>
        </authorList>
    </citation>
    <scope>NUCLEOTIDE SEQUENCE [LARGE SCALE GENOMIC DNA]</scope>
    <source>
        <strain evidence="2">IBT 24891</strain>
    </source>
</reference>
<proteinExistence type="predicted"/>
<evidence type="ECO:0000313" key="1">
    <source>
        <dbReference type="EMBL" id="OQE22643.1"/>
    </source>
</evidence>
<dbReference type="EMBL" id="MLKD01000010">
    <property type="protein sequence ID" value="OQE22643.1"/>
    <property type="molecule type" value="Genomic_DNA"/>
</dbReference>
<name>A0A1V6TAH6_9EURO</name>
<dbReference type="OrthoDB" id="4347872at2759"/>
<accession>A0A1V6TAH6</accession>
<protein>
    <submittedName>
        <fullName evidence="1">Uncharacterized protein</fullName>
    </submittedName>
</protein>